<evidence type="ECO:0000313" key="3">
    <source>
        <dbReference type="EMBL" id="ADU63885.1"/>
    </source>
</evidence>
<keyword evidence="1" id="KW-0732">Signal</keyword>
<sequence length="181" mass="20157" precursor="true">MRHRTLPFLLLALSLALSWAAPAWAELPKVGDTLPSFAIAPFAVEADAAELGLSQNAPFTIADIPTPYILLEIIGVYCPICHEMSPQLTRLTKRLKRAGLDTRITLLGIAAGGTPMEVQYIRQREYAFPVSPDTDYAIYDLLDKPKTPFTMIVDKQGTVRYAHRGMIPDMDALFRIIQELE</sequence>
<reference evidence="4" key="1">
    <citation type="submission" date="2010-12" db="EMBL/GenBank/DDBJ databases">
        <title>Complete sequence of Desulfovibrio aespoeensis Aspo-2.</title>
        <authorList>
            <consortium name="US DOE Joint Genome Institute"/>
            <person name="Lucas S."/>
            <person name="Copeland A."/>
            <person name="Lapidus A."/>
            <person name="Cheng J.-F."/>
            <person name="Goodwin L."/>
            <person name="Pitluck S."/>
            <person name="Chertkov O."/>
            <person name="Misra M."/>
            <person name="Detter J.C."/>
            <person name="Han C."/>
            <person name="Tapia R."/>
            <person name="Land M."/>
            <person name="Hauser L."/>
            <person name="Kyrpides N."/>
            <person name="Ivanova N."/>
            <person name="Ovchinnikova G."/>
            <person name="Pedersen K."/>
            <person name="Jagevall S."/>
            <person name="Hazen T."/>
            <person name="Woyke T."/>
        </authorList>
    </citation>
    <scope>NUCLEOTIDE SEQUENCE [LARGE SCALE GENOMIC DNA]</scope>
    <source>
        <strain evidence="4">ATCC 700646 / DSM 10631 / Aspo-2</strain>
    </source>
</reference>
<dbReference type="CDD" id="cd02966">
    <property type="entry name" value="TlpA_like_family"/>
    <property type="match status" value="1"/>
</dbReference>
<feature type="signal peptide" evidence="1">
    <location>
        <begin position="1"/>
        <end position="25"/>
    </location>
</feature>
<proteinExistence type="predicted"/>
<dbReference type="PROSITE" id="PS51352">
    <property type="entry name" value="THIOREDOXIN_2"/>
    <property type="match status" value="1"/>
</dbReference>
<feature type="chain" id="PRO_5003214166" evidence="1">
    <location>
        <begin position="26"/>
        <end position="181"/>
    </location>
</feature>
<dbReference type="InterPro" id="IPR036249">
    <property type="entry name" value="Thioredoxin-like_sf"/>
</dbReference>
<organism evidence="3 4">
    <name type="scientific">Pseudodesulfovibrio aespoeensis (strain ATCC 700646 / DSM 10631 / Aspo-2)</name>
    <name type="common">Desulfovibrio aespoeensis</name>
    <dbReference type="NCBI Taxonomy" id="643562"/>
    <lineage>
        <taxon>Bacteria</taxon>
        <taxon>Pseudomonadati</taxon>
        <taxon>Thermodesulfobacteriota</taxon>
        <taxon>Desulfovibrionia</taxon>
        <taxon>Desulfovibrionales</taxon>
        <taxon>Desulfovibrionaceae</taxon>
    </lineage>
</organism>
<keyword evidence="4" id="KW-1185">Reference proteome</keyword>
<dbReference type="eggNOG" id="COG0526">
    <property type="taxonomic scope" value="Bacteria"/>
</dbReference>
<dbReference type="SUPFAM" id="SSF52833">
    <property type="entry name" value="Thioredoxin-like"/>
    <property type="match status" value="1"/>
</dbReference>
<dbReference type="Gene3D" id="3.40.30.10">
    <property type="entry name" value="Glutaredoxin"/>
    <property type="match status" value="1"/>
</dbReference>
<dbReference type="AlphaFoldDB" id="E6VY71"/>
<dbReference type="HOGENOM" id="CLU_093417_0_0_7"/>
<evidence type="ECO:0000259" key="2">
    <source>
        <dbReference type="PROSITE" id="PS51352"/>
    </source>
</evidence>
<dbReference type="InterPro" id="IPR012336">
    <property type="entry name" value="Thioredoxin-like_fold"/>
</dbReference>
<accession>E6VY71</accession>
<dbReference type="OrthoDB" id="5516057at2"/>
<protein>
    <submittedName>
        <fullName evidence="3">Alkyl hydroperoxide reductase/ Thiol specific antioxidant/ Mal allergen</fullName>
    </submittedName>
</protein>
<dbReference type="InterPro" id="IPR013766">
    <property type="entry name" value="Thioredoxin_domain"/>
</dbReference>
<dbReference type="EMBL" id="CP002431">
    <property type="protein sequence ID" value="ADU63885.1"/>
    <property type="molecule type" value="Genomic_DNA"/>
</dbReference>
<dbReference type="Proteomes" id="UP000002191">
    <property type="component" value="Chromosome"/>
</dbReference>
<dbReference type="KEGG" id="das:Daes_2890"/>
<evidence type="ECO:0000313" key="4">
    <source>
        <dbReference type="Proteomes" id="UP000002191"/>
    </source>
</evidence>
<evidence type="ECO:0000256" key="1">
    <source>
        <dbReference type="SAM" id="SignalP"/>
    </source>
</evidence>
<feature type="domain" description="Thioredoxin" evidence="2">
    <location>
        <begin position="28"/>
        <end position="181"/>
    </location>
</feature>
<dbReference type="RefSeq" id="WP_013515788.1">
    <property type="nucleotide sequence ID" value="NC_014844.1"/>
</dbReference>
<gene>
    <name evidence="3" type="ordered locus">Daes_2890</name>
</gene>
<dbReference type="STRING" id="643562.Daes_2890"/>
<reference evidence="3 4" key="2">
    <citation type="journal article" date="2014" name="Genome Announc.">
        <title>Complete Genome Sequence of the Subsurface, Mesophilic Sulfate-Reducing Bacterium Desulfovibrio aespoeensis Aspo-2.</title>
        <authorList>
            <person name="Pedersen K."/>
            <person name="Bengtsson A."/>
            <person name="Edlund J."/>
            <person name="Rabe L."/>
            <person name="Hazen T."/>
            <person name="Chakraborty R."/>
            <person name="Goodwin L."/>
            <person name="Shapiro N."/>
        </authorList>
    </citation>
    <scope>NUCLEOTIDE SEQUENCE [LARGE SCALE GENOMIC DNA]</scope>
    <source>
        <strain evidence="4">ATCC 700646 / DSM 10631 / Aspo-2</strain>
    </source>
</reference>
<dbReference type="Pfam" id="PF13905">
    <property type="entry name" value="Thioredoxin_8"/>
    <property type="match status" value="1"/>
</dbReference>
<name>E6VY71_PSEA9</name>